<sequence length="404" mass="44125">MSDFTASPQPQADPLIARMREFGTTVFAEMTALAVRTGSINLGQGFPDTDGPAAMLEAAVAAIRSGANQYPPGHGVPVLREAVAEHREKHYGLVYDPDHEVYVTVGATEAISATLLALVERGDEVVLFEPYYDSYAAVITLAGAVRRAVPLRLTDGRFTFDPDELRAAIGPRTRAIIVNSPHNPTGTIFNRDELSLIADLCLRHDLIAVTDEVYEHLTFDGVEHIPLATLPGMRDRTVMISSAGKTFSVTGWKTGWICAPAPLVAAVRTVKQFLTFTMGAPWQLAAAYGLRHELAWVTTLRDSLAAKRDRLITGLTQAGFEVVRPSGTYFVQTDIRPLGFTDGLDLARTLPSLAGVVAIPTQVFYDNPAYGKHYVRFAFCKKDEVIDEAVRRLAGLEKRTDTRP</sequence>
<dbReference type="InterPro" id="IPR004839">
    <property type="entry name" value="Aminotransferase_I/II_large"/>
</dbReference>
<evidence type="ECO:0000256" key="2">
    <source>
        <dbReference type="ARBA" id="ARBA00007441"/>
    </source>
</evidence>
<dbReference type="InterPro" id="IPR015424">
    <property type="entry name" value="PyrdxlP-dep_Trfase"/>
</dbReference>
<dbReference type="InterPro" id="IPR015421">
    <property type="entry name" value="PyrdxlP-dep_Trfase_major"/>
</dbReference>
<dbReference type="SUPFAM" id="SSF53383">
    <property type="entry name" value="PLP-dependent transferases"/>
    <property type="match status" value="1"/>
</dbReference>
<dbReference type="Gene3D" id="3.90.1150.10">
    <property type="entry name" value="Aspartate Aminotransferase, domain 1"/>
    <property type="match status" value="1"/>
</dbReference>
<evidence type="ECO:0000256" key="4">
    <source>
        <dbReference type="ARBA" id="ARBA00022679"/>
    </source>
</evidence>
<dbReference type="GO" id="GO:0005737">
    <property type="term" value="C:cytoplasm"/>
    <property type="evidence" value="ECO:0007669"/>
    <property type="project" value="TreeGrafter"/>
</dbReference>
<keyword evidence="5" id="KW-0663">Pyridoxal phosphate</keyword>
<protein>
    <submittedName>
        <fullName evidence="7">Aminotransferase</fullName>
    </submittedName>
</protein>
<evidence type="ECO:0000313" key="7">
    <source>
        <dbReference type="EMBL" id="GII92177.1"/>
    </source>
</evidence>
<evidence type="ECO:0000256" key="3">
    <source>
        <dbReference type="ARBA" id="ARBA00022576"/>
    </source>
</evidence>
<dbReference type="Pfam" id="PF00155">
    <property type="entry name" value="Aminotran_1_2"/>
    <property type="match status" value="1"/>
</dbReference>
<evidence type="ECO:0000256" key="5">
    <source>
        <dbReference type="ARBA" id="ARBA00022898"/>
    </source>
</evidence>
<reference evidence="7" key="1">
    <citation type="submission" date="2021-01" db="EMBL/GenBank/DDBJ databases">
        <title>Whole genome shotgun sequence of Sinosporangium siamense NBRC 109515.</title>
        <authorList>
            <person name="Komaki H."/>
            <person name="Tamura T."/>
        </authorList>
    </citation>
    <scope>NUCLEOTIDE SEQUENCE</scope>
    <source>
        <strain evidence="7">NBRC 109515</strain>
    </source>
</reference>
<dbReference type="AlphaFoldDB" id="A0A919V7K2"/>
<dbReference type="EMBL" id="BOOW01000014">
    <property type="protein sequence ID" value="GII92177.1"/>
    <property type="molecule type" value="Genomic_DNA"/>
</dbReference>
<dbReference type="RefSeq" id="WP_275410655.1">
    <property type="nucleotide sequence ID" value="NZ_BOOW01000014.1"/>
</dbReference>
<dbReference type="GO" id="GO:0030170">
    <property type="term" value="F:pyridoxal phosphate binding"/>
    <property type="evidence" value="ECO:0007669"/>
    <property type="project" value="InterPro"/>
</dbReference>
<dbReference type="Proteomes" id="UP000606172">
    <property type="component" value="Unassembled WGS sequence"/>
</dbReference>
<comment type="cofactor">
    <cofactor evidence="1">
        <name>pyridoxal 5'-phosphate</name>
        <dbReference type="ChEBI" id="CHEBI:597326"/>
    </cofactor>
</comment>
<comment type="similarity">
    <text evidence="2">Belongs to the class-I pyridoxal-phosphate-dependent aminotransferase family.</text>
</comment>
<dbReference type="PANTHER" id="PTHR43807:SF20">
    <property type="entry name" value="FI04487P"/>
    <property type="match status" value="1"/>
</dbReference>
<proteinExistence type="inferred from homology"/>
<accession>A0A919V7K2</accession>
<gene>
    <name evidence="7" type="ORF">Ssi02_24080</name>
</gene>
<organism evidence="7 8">
    <name type="scientific">Sinosporangium siamense</name>
    <dbReference type="NCBI Taxonomy" id="1367973"/>
    <lineage>
        <taxon>Bacteria</taxon>
        <taxon>Bacillati</taxon>
        <taxon>Actinomycetota</taxon>
        <taxon>Actinomycetes</taxon>
        <taxon>Streptosporangiales</taxon>
        <taxon>Streptosporangiaceae</taxon>
        <taxon>Sinosporangium</taxon>
    </lineage>
</organism>
<dbReference type="NCBIfam" id="NF005855">
    <property type="entry name" value="PRK07777.1"/>
    <property type="match status" value="1"/>
</dbReference>
<dbReference type="GO" id="GO:0016212">
    <property type="term" value="F:kynurenine-oxoglutarate transaminase activity"/>
    <property type="evidence" value="ECO:0007669"/>
    <property type="project" value="TreeGrafter"/>
</dbReference>
<dbReference type="PANTHER" id="PTHR43807">
    <property type="entry name" value="FI04487P"/>
    <property type="match status" value="1"/>
</dbReference>
<keyword evidence="8" id="KW-1185">Reference proteome</keyword>
<keyword evidence="4" id="KW-0808">Transferase</keyword>
<dbReference type="InterPro" id="IPR015422">
    <property type="entry name" value="PyrdxlP-dep_Trfase_small"/>
</dbReference>
<comment type="caution">
    <text evidence="7">The sequence shown here is derived from an EMBL/GenBank/DDBJ whole genome shotgun (WGS) entry which is preliminary data.</text>
</comment>
<feature type="domain" description="Aminotransferase class I/classII large" evidence="6">
    <location>
        <begin position="40"/>
        <end position="393"/>
    </location>
</feature>
<evidence type="ECO:0000313" key="8">
    <source>
        <dbReference type="Proteomes" id="UP000606172"/>
    </source>
</evidence>
<dbReference type="CDD" id="cd00609">
    <property type="entry name" value="AAT_like"/>
    <property type="match status" value="1"/>
</dbReference>
<name>A0A919V7K2_9ACTN</name>
<dbReference type="Gene3D" id="3.40.640.10">
    <property type="entry name" value="Type I PLP-dependent aspartate aminotransferase-like (Major domain)"/>
    <property type="match status" value="1"/>
</dbReference>
<evidence type="ECO:0000259" key="6">
    <source>
        <dbReference type="Pfam" id="PF00155"/>
    </source>
</evidence>
<dbReference type="InterPro" id="IPR051326">
    <property type="entry name" value="Kynurenine-oxoglutarate_AT"/>
</dbReference>
<evidence type="ECO:0000256" key="1">
    <source>
        <dbReference type="ARBA" id="ARBA00001933"/>
    </source>
</evidence>
<dbReference type="FunFam" id="3.40.640.10:FF:000024">
    <property type="entry name" value="Kynurenine--oxoglutarate transaminase 3"/>
    <property type="match status" value="1"/>
</dbReference>
<keyword evidence="3 7" id="KW-0032">Aminotransferase</keyword>